<dbReference type="PANTHER" id="PTHR43214">
    <property type="entry name" value="TWO-COMPONENT RESPONSE REGULATOR"/>
    <property type="match status" value="1"/>
</dbReference>
<evidence type="ECO:0000256" key="2">
    <source>
        <dbReference type="ARBA" id="ARBA00022553"/>
    </source>
</evidence>
<evidence type="ECO:0000259" key="8">
    <source>
        <dbReference type="PROSITE" id="PS50110"/>
    </source>
</evidence>
<keyword evidence="3" id="KW-0805">Transcription regulation</keyword>
<sequence>MQPFRIVVADDHSHAREGIRIILEEYSDFIIVGEAQNGEEAILMTEKLMPDIILMDIQMPVMDGLEATKIIKTKFPYVKIVMITVSDDVTNLFDALKHGAQGYLLKNIQSGDWYEYLKAFALDEVPMSKEIAFRILKEFPQNKPEADVNPTPLSSRELEVLQLVAKGLPNREISDRLFISEHTVKSHLKNILSKLHLENRVQLTHYAFKQGLIE</sequence>
<dbReference type="PANTHER" id="PTHR43214:SF43">
    <property type="entry name" value="TWO-COMPONENT RESPONSE REGULATOR"/>
    <property type="match status" value="1"/>
</dbReference>
<keyword evidence="2 6" id="KW-0597">Phosphoprotein</keyword>
<evidence type="ECO:0000256" key="6">
    <source>
        <dbReference type="PROSITE-ProRule" id="PRU00169"/>
    </source>
</evidence>
<dbReference type="SUPFAM" id="SSF46894">
    <property type="entry name" value="C-terminal effector domain of the bipartite response regulators"/>
    <property type="match status" value="1"/>
</dbReference>
<dbReference type="InterPro" id="IPR016032">
    <property type="entry name" value="Sig_transdc_resp-reg_C-effctor"/>
</dbReference>
<dbReference type="InterPro" id="IPR011006">
    <property type="entry name" value="CheY-like_superfamily"/>
</dbReference>
<name>A0ABZ2NFM2_9BACI</name>
<dbReference type="Pfam" id="PF00072">
    <property type="entry name" value="Response_reg"/>
    <property type="match status" value="1"/>
</dbReference>
<keyword evidence="4" id="KW-0238">DNA-binding</keyword>
<dbReference type="EMBL" id="CP147407">
    <property type="protein sequence ID" value="WXB96007.1"/>
    <property type="molecule type" value="Genomic_DNA"/>
</dbReference>
<evidence type="ECO:0000256" key="3">
    <source>
        <dbReference type="ARBA" id="ARBA00023015"/>
    </source>
</evidence>
<evidence type="ECO:0000256" key="4">
    <source>
        <dbReference type="ARBA" id="ARBA00023125"/>
    </source>
</evidence>
<feature type="domain" description="Response regulatory" evidence="8">
    <location>
        <begin position="5"/>
        <end position="121"/>
    </location>
</feature>
<evidence type="ECO:0000256" key="5">
    <source>
        <dbReference type="ARBA" id="ARBA00023163"/>
    </source>
</evidence>
<dbReference type="PROSITE" id="PS50043">
    <property type="entry name" value="HTH_LUXR_2"/>
    <property type="match status" value="1"/>
</dbReference>
<comment type="subcellular location">
    <subcellularLocation>
        <location evidence="1">Cytoplasm</location>
    </subcellularLocation>
</comment>
<dbReference type="CDD" id="cd06170">
    <property type="entry name" value="LuxR_C_like"/>
    <property type="match status" value="1"/>
</dbReference>
<evidence type="ECO:0000313" key="10">
    <source>
        <dbReference type="Proteomes" id="UP001377337"/>
    </source>
</evidence>
<dbReference type="PROSITE" id="PS00622">
    <property type="entry name" value="HTH_LUXR_1"/>
    <property type="match status" value="1"/>
</dbReference>
<organism evidence="9 10">
    <name type="scientific">Metabacillus sediminis</name>
    <dbReference type="NCBI Taxonomy" id="3117746"/>
    <lineage>
        <taxon>Bacteria</taxon>
        <taxon>Bacillati</taxon>
        <taxon>Bacillota</taxon>
        <taxon>Bacilli</taxon>
        <taxon>Bacillales</taxon>
        <taxon>Bacillaceae</taxon>
        <taxon>Metabacillus</taxon>
    </lineage>
</organism>
<dbReference type="CDD" id="cd17535">
    <property type="entry name" value="REC_NarL-like"/>
    <property type="match status" value="1"/>
</dbReference>
<evidence type="ECO:0000256" key="1">
    <source>
        <dbReference type="ARBA" id="ARBA00004496"/>
    </source>
</evidence>
<dbReference type="InterPro" id="IPR058245">
    <property type="entry name" value="NreC/VraR/RcsB-like_REC"/>
</dbReference>
<dbReference type="InterPro" id="IPR039420">
    <property type="entry name" value="WalR-like"/>
</dbReference>
<dbReference type="Proteomes" id="UP001377337">
    <property type="component" value="Chromosome"/>
</dbReference>
<reference evidence="9 10" key="1">
    <citation type="submission" date="2024-02" db="EMBL/GenBank/DDBJ databases">
        <title>Seven novel Bacillus-like species.</title>
        <authorList>
            <person name="Liu G."/>
        </authorList>
    </citation>
    <scope>NUCLEOTIDE SEQUENCE [LARGE SCALE GENOMIC DNA]</scope>
    <source>
        <strain evidence="9 10">FJAT-52054</strain>
    </source>
</reference>
<feature type="domain" description="HTH luxR-type" evidence="7">
    <location>
        <begin position="146"/>
        <end position="211"/>
    </location>
</feature>
<feature type="modified residue" description="4-aspartylphosphate" evidence="6">
    <location>
        <position position="56"/>
    </location>
</feature>
<dbReference type="Gene3D" id="3.40.50.2300">
    <property type="match status" value="1"/>
</dbReference>
<dbReference type="RefSeq" id="WP_338777762.1">
    <property type="nucleotide sequence ID" value="NZ_CP147407.1"/>
</dbReference>
<gene>
    <name evidence="9" type="ORF">WCV65_15785</name>
</gene>
<dbReference type="SUPFAM" id="SSF52172">
    <property type="entry name" value="CheY-like"/>
    <property type="match status" value="1"/>
</dbReference>
<dbReference type="PRINTS" id="PR00038">
    <property type="entry name" value="HTHLUXR"/>
</dbReference>
<keyword evidence="10" id="KW-1185">Reference proteome</keyword>
<dbReference type="SMART" id="SM00421">
    <property type="entry name" value="HTH_LUXR"/>
    <property type="match status" value="1"/>
</dbReference>
<accession>A0ABZ2NFM2</accession>
<evidence type="ECO:0000259" key="7">
    <source>
        <dbReference type="PROSITE" id="PS50043"/>
    </source>
</evidence>
<protein>
    <submittedName>
        <fullName evidence="9">Response regulator transcription factor</fullName>
    </submittedName>
</protein>
<dbReference type="PROSITE" id="PS50110">
    <property type="entry name" value="RESPONSE_REGULATORY"/>
    <property type="match status" value="1"/>
</dbReference>
<dbReference type="SMART" id="SM00448">
    <property type="entry name" value="REC"/>
    <property type="match status" value="1"/>
</dbReference>
<dbReference type="Pfam" id="PF00196">
    <property type="entry name" value="GerE"/>
    <property type="match status" value="1"/>
</dbReference>
<keyword evidence="5" id="KW-0804">Transcription</keyword>
<dbReference type="InterPro" id="IPR001789">
    <property type="entry name" value="Sig_transdc_resp-reg_receiver"/>
</dbReference>
<evidence type="ECO:0000313" key="9">
    <source>
        <dbReference type="EMBL" id="WXB96007.1"/>
    </source>
</evidence>
<proteinExistence type="predicted"/>
<dbReference type="InterPro" id="IPR000792">
    <property type="entry name" value="Tscrpt_reg_LuxR_C"/>
</dbReference>